<protein>
    <recommendedName>
        <fullName evidence="4">Ribosomal protein L34Ae</fullName>
    </recommendedName>
</protein>
<keyword evidence="3" id="KW-1185">Reference proteome</keyword>
<dbReference type="eggNOG" id="ENOG502QTCK">
    <property type="taxonomic scope" value="Eukaryota"/>
</dbReference>
<reference evidence="3" key="1">
    <citation type="submission" date="2013-01" db="EMBL/GenBank/DDBJ databases">
        <title>Draft Genome Sequence of a Mulberry Tree, Morus notabilis C.K. Schneid.</title>
        <authorList>
            <person name="He N."/>
            <person name="Zhao S."/>
        </authorList>
    </citation>
    <scope>NUCLEOTIDE SEQUENCE</scope>
</reference>
<accession>W9S2K7</accession>
<proteinExistence type="predicted"/>
<feature type="compositionally biased region" description="Acidic residues" evidence="1">
    <location>
        <begin position="299"/>
        <end position="310"/>
    </location>
</feature>
<evidence type="ECO:0000313" key="3">
    <source>
        <dbReference type="Proteomes" id="UP000030645"/>
    </source>
</evidence>
<feature type="region of interest" description="Disordered" evidence="1">
    <location>
        <begin position="264"/>
        <end position="319"/>
    </location>
</feature>
<gene>
    <name evidence="2" type="ORF">L484_005013</name>
</gene>
<dbReference type="InterPro" id="IPR012870">
    <property type="entry name" value="DUF1666"/>
</dbReference>
<evidence type="ECO:0000313" key="2">
    <source>
        <dbReference type="EMBL" id="EXC05420.1"/>
    </source>
</evidence>
<dbReference type="Proteomes" id="UP000030645">
    <property type="component" value="Unassembled WGS sequence"/>
</dbReference>
<dbReference type="Pfam" id="PF07891">
    <property type="entry name" value="DUF1666"/>
    <property type="match status" value="1"/>
</dbReference>
<dbReference type="AlphaFoldDB" id="W9S2K7"/>
<sequence length="696" mass="81164">MLFSPPRFLLPISPESVLPSHRLGCTSISPPKIQRGNQISHDRFLFLASQITPDFDGYVRDDSSKVNILLPQETDRIGSSDSVIENPEVMRIQKSCSEISRVEDSKGSEDFEGKESSKEPKFVFTFKFPTYEEFTSNLTENNGGFASSGSSFFVEEEEIVSSFSAKSQSSSNEEISHSEFLSEKDFVEEIVENSRSGKGKLQSQETEYENFLSESTNMASDSDSDSITSSREFSFITRFMDSTSDDFLSDVDFEGFSEVGTLVNEKNSEFSDREDEEEEEEEDEGILEELRKLEKSEENLCETEPNEEDSSEKSNGFEDSNDLETLWEHQELLEQLKMELRKVRATGLPTILEESESPKITEDLKPWKIDEKFHHGDRLSELHKFYKSYRERMRKFDILNYQKMYALGFLQSKDPLRAFSSQKSSTLWGYKRKKSESDQMEKFGRELKSDLEMVYVGQLCLSWEFLQWQYDKIFEIWDSDPYGLRQYNEVAGEFQQFQVLLQRFIENEPFQGPRVENYVKNRCIMRNLLQVPVIREDSKERKKARKGGRENGGITSDMILEILEESIRTIWRFIRADKYAHNLVPKSRREMDIELQDPVDSELLLEVQTELQKKDKKLKDLLRSGNCILKKLRKHQEDGSDHLHFFSQVDLRLVSRVLNMSRITTDQLVWCHNKLSKVNFVKRRIHIEPSFLLFPC</sequence>
<feature type="compositionally biased region" description="Basic and acidic residues" evidence="1">
    <location>
        <begin position="288"/>
        <end position="298"/>
    </location>
</feature>
<name>W9S2K7_9ROSA</name>
<organism evidence="2 3">
    <name type="scientific">Morus notabilis</name>
    <dbReference type="NCBI Taxonomy" id="981085"/>
    <lineage>
        <taxon>Eukaryota</taxon>
        <taxon>Viridiplantae</taxon>
        <taxon>Streptophyta</taxon>
        <taxon>Embryophyta</taxon>
        <taxon>Tracheophyta</taxon>
        <taxon>Spermatophyta</taxon>
        <taxon>Magnoliopsida</taxon>
        <taxon>eudicotyledons</taxon>
        <taxon>Gunneridae</taxon>
        <taxon>Pentapetalae</taxon>
        <taxon>rosids</taxon>
        <taxon>fabids</taxon>
        <taxon>Rosales</taxon>
        <taxon>Moraceae</taxon>
        <taxon>Moreae</taxon>
        <taxon>Morus</taxon>
    </lineage>
</organism>
<evidence type="ECO:0000256" key="1">
    <source>
        <dbReference type="SAM" id="MobiDB-lite"/>
    </source>
</evidence>
<dbReference type="EMBL" id="KE345532">
    <property type="protein sequence ID" value="EXC05420.1"/>
    <property type="molecule type" value="Genomic_DNA"/>
</dbReference>
<evidence type="ECO:0008006" key="4">
    <source>
        <dbReference type="Google" id="ProtNLM"/>
    </source>
</evidence>
<feature type="compositionally biased region" description="Acidic residues" evidence="1">
    <location>
        <begin position="272"/>
        <end position="287"/>
    </location>
</feature>
<dbReference type="STRING" id="981085.W9S2K7"/>
<dbReference type="PANTHER" id="PTHR46741">
    <property type="entry name" value="OS09G0413600 PROTEIN"/>
    <property type="match status" value="1"/>
</dbReference>
<dbReference type="PANTHER" id="PTHR46741:SF2">
    <property type="entry name" value="RIBOSOMAL PROTEIN L34AE"/>
    <property type="match status" value="1"/>
</dbReference>